<dbReference type="PROSITE" id="PS51078">
    <property type="entry name" value="ICLR_ED"/>
    <property type="match status" value="1"/>
</dbReference>
<dbReference type="RefSeq" id="WP_107152102.1">
    <property type="nucleotide sequence ID" value="NZ_PYUC01000009.1"/>
</dbReference>
<dbReference type="InterPro" id="IPR029016">
    <property type="entry name" value="GAF-like_dom_sf"/>
</dbReference>
<dbReference type="InterPro" id="IPR005471">
    <property type="entry name" value="Tscrpt_reg_IclR_N"/>
</dbReference>
<dbReference type="Pfam" id="PF09339">
    <property type="entry name" value="HTH_IclR"/>
    <property type="match status" value="1"/>
</dbReference>
<evidence type="ECO:0008006" key="8">
    <source>
        <dbReference type="Google" id="ProtNLM"/>
    </source>
</evidence>
<dbReference type="PANTHER" id="PTHR30136">
    <property type="entry name" value="HELIX-TURN-HELIX TRANSCRIPTIONAL REGULATOR, ICLR FAMILY"/>
    <property type="match status" value="1"/>
</dbReference>
<dbReference type="InterPro" id="IPR014757">
    <property type="entry name" value="Tscrpt_reg_IclR_C"/>
</dbReference>
<dbReference type="SUPFAM" id="SSF55781">
    <property type="entry name" value="GAF domain-like"/>
    <property type="match status" value="1"/>
</dbReference>
<accession>A0A2T3XRF6</accession>
<organism evidence="6 7">
    <name type="scientific">Trinickia symbiotica</name>
    <dbReference type="NCBI Taxonomy" id="863227"/>
    <lineage>
        <taxon>Bacteria</taxon>
        <taxon>Pseudomonadati</taxon>
        <taxon>Pseudomonadota</taxon>
        <taxon>Betaproteobacteria</taxon>
        <taxon>Burkholderiales</taxon>
        <taxon>Burkholderiaceae</taxon>
        <taxon>Trinickia</taxon>
    </lineage>
</organism>
<comment type="caution">
    <text evidence="6">The sequence shown here is derived from an EMBL/GenBank/DDBJ whole genome shotgun (WGS) entry which is preliminary data.</text>
</comment>
<dbReference type="GO" id="GO:0003700">
    <property type="term" value="F:DNA-binding transcription factor activity"/>
    <property type="evidence" value="ECO:0007669"/>
    <property type="project" value="TreeGrafter"/>
</dbReference>
<keyword evidence="2" id="KW-0238">DNA-binding</keyword>
<evidence type="ECO:0000256" key="1">
    <source>
        <dbReference type="ARBA" id="ARBA00023015"/>
    </source>
</evidence>
<dbReference type="InterPro" id="IPR036390">
    <property type="entry name" value="WH_DNA-bd_sf"/>
</dbReference>
<evidence type="ECO:0000256" key="3">
    <source>
        <dbReference type="ARBA" id="ARBA00023163"/>
    </source>
</evidence>
<dbReference type="InterPro" id="IPR036388">
    <property type="entry name" value="WH-like_DNA-bd_sf"/>
</dbReference>
<feature type="domain" description="IclR-ED" evidence="5">
    <location>
        <begin position="75"/>
        <end position="258"/>
    </location>
</feature>
<dbReference type="SMART" id="SM00346">
    <property type="entry name" value="HTH_ICLR"/>
    <property type="match status" value="1"/>
</dbReference>
<sequence length="275" mass="29855">MSDTDIDKSDRIPRLERVAMVLEAINRTDQGLTLVEISAQTGMPMPSAHRLVNNMLDAGFLVGQRGRSRYRIGPRLIRIFQSSLSLETLQALTEPTLQKLADRFGQVAYLVRLVQDSIQLAVTVLPSSPSRNLIYPGNVFPLNATASAKALLAFQSEAVIDQQLQGPLEKYRPNTIVDPEKLKARLAAVRAQGYAISDDEFDPGVYSICCPVLIGSAGALYGVGIVALKERLLMSFDTETVIQSLTEAADELRATLQSTGLHAVSDGEGEGDART</sequence>
<dbReference type="InterPro" id="IPR050707">
    <property type="entry name" value="HTH_MetabolicPath_Reg"/>
</dbReference>
<name>A0A2T3XRF6_9BURK</name>
<dbReference type="SUPFAM" id="SSF46785">
    <property type="entry name" value="Winged helix' DNA-binding domain"/>
    <property type="match status" value="1"/>
</dbReference>
<dbReference type="PROSITE" id="PS51077">
    <property type="entry name" value="HTH_ICLR"/>
    <property type="match status" value="1"/>
</dbReference>
<gene>
    <name evidence="6" type="ORF">C9I57_18445</name>
</gene>
<dbReference type="Pfam" id="PF01614">
    <property type="entry name" value="IclR_C"/>
    <property type="match status" value="1"/>
</dbReference>
<evidence type="ECO:0000256" key="2">
    <source>
        <dbReference type="ARBA" id="ARBA00023125"/>
    </source>
</evidence>
<evidence type="ECO:0000259" key="5">
    <source>
        <dbReference type="PROSITE" id="PS51078"/>
    </source>
</evidence>
<dbReference type="Gene3D" id="1.10.10.10">
    <property type="entry name" value="Winged helix-like DNA-binding domain superfamily/Winged helix DNA-binding domain"/>
    <property type="match status" value="1"/>
</dbReference>
<evidence type="ECO:0000313" key="7">
    <source>
        <dbReference type="Proteomes" id="UP000240638"/>
    </source>
</evidence>
<feature type="domain" description="HTH iclR-type" evidence="4">
    <location>
        <begin position="12"/>
        <end position="74"/>
    </location>
</feature>
<dbReference type="PANTHER" id="PTHR30136:SF24">
    <property type="entry name" value="HTH-TYPE TRANSCRIPTIONAL REPRESSOR ALLR"/>
    <property type="match status" value="1"/>
</dbReference>
<evidence type="ECO:0000313" key="6">
    <source>
        <dbReference type="EMBL" id="PTB19047.1"/>
    </source>
</evidence>
<reference evidence="6 7" key="1">
    <citation type="submission" date="2018-03" db="EMBL/GenBank/DDBJ databases">
        <title>Whole genome analyses suggest that Burkholderia sensu lato contains two further novel genera in the rhizoxinica-symbiotica group Mycetohabitans gen. nov., and Trinickia gen. nov.: implications for the evolution of diazotrophy and nodulation in the Burkholderiaceae.</title>
        <authorList>
            <person name="Estrada De Los Santos P."/>
            <person name="Palmer M."/>
            <person name="Chavez-Ramirez B."/>
            <person name="Steenkamp E.T."/>
            <person name="Hirsch A.M."/>
            <person name="Manyaka P."/>
            <person name="Maluk M."/>
            <person name="Lafos M."/>
            <person name="Crook M."/>
            <person name="Gross E."/>
            <person name="Simon M.F."/>
            <person name="Bueno Dos Reis Junior F."/>
            <person name="Poole P.S."/>
            <person name="Venter S.N."/>
            <person name="James E.K."/>
        </authorList>
    </citation>
    <scope>NUCLEOTIDE SEQUENCE [LARGE SCALE GENOMIC DNA]</scope>
    <source>
        <strain evidence="6 7">JPY-366</strain>
    </source>
</reference>
<dbReference type="AlphaFoldDB" id="A0A2T3XRF6"/>
<dbReference type="GO" id="GO:0003677">
    <property type="term" value="F:DNA binding"/>
    <property type="evidence" value="ECO:0007669"/>
    <property type="project" value="UniProtKB-KW"/>
</dbReference>
<dbReference type="Proteomes" id="UP000240638">
    <property type="component" value="Unassembled WGS sequence"/>
</dbReference>
<evidence type="ECO:0000259" key="4">
    <source>
        <dbReference type="PROSITE" id="PS51077"/>
    </source>
</evidence>
<dbReference type="Gene3D" id="3.30.450.40">
    <property type="match status" value="1"/>
</dbReference>
<keyword evidence="1" id="KW-0805">Transcription regulation</keyword>
<dbReference type="GO" id="GO:0045892">
    <property type="term" value="P:negative regulation of DNA-templated transcription"/>
    <property type="evidence" value="ECO:0007669"/>
    <property type="project" value="TreeGrafter"/>
</dbReference>
<keyword evidence="3" id="KW-0804">Transcription</keyword>
<dbReference type="EMBL" id="PYUC01000009">
    <property type="protein sequence ID" value="PTB19047.1"/>
    <property type="molecule type" value="Genomic_DNA"/>
</dbReference>
<protein>
    <recommendedName>
        <fullName evidence="8">IclR family transcriptional regulator</fullName>
    </recommendedName>
</protein>
<proteinExistence type="predicted"/>